<dbReference type="AlphaFoldDB" id="A0A0C3S5Q3"/>
<dbReference type="HOGENOM" id="CLU_016205_0_0_1"/>
<keyword evidence="2" id="KW-1185">Reference proteome</keyword>
<evidence type="ECO:0000313" key="1">
    <source>
        <dbReference type="EMBL" id="KIP05737.1"/>
    </source>
</evidence>
<proteinExistence type="predicted"/>
<dbReference type="OrthoDB" id="5362512at2759"/>
<accession>A0A0C3S5Q3</accession>
<dbReference type="Proteomes" id="UP000053257">
    <property type="component" value="Unassembled WGS sequence"/>
</dbReference>
<reference evidence="1 2" key="1">
    <citation type="journal article" date="2014" name="PLoS Genet.">
        <title>Analysis of the Phlebiopsis gigantea genome, transcriptome and secretome provides insight into its pioneer colonization strategies of wood.</title>
        <authorList>
            <person name="Hori C."/>
            <person name="Ishida T."/>
            <person name="Igarashi K."/>
            <person name="Samejima M."/>
            <person name="Suzuki H."/>
            <person name="Master E."/>
            <person name="Ferreira P."/>
            <person name="Ruiz-Duenas F.J."/>
            <person name="Held B."/>
            <person name="Canessa P."/>
            <person name="Larrondo L.F."/>
            <person name="Schmoll M."/>
            <person name="Druzhinina I.S."/>
            <person name="Kubicek C.P."/>
            <person name="Gaskell J.A."/>
            <person name="Kersten P."/>
            <person name="St John F."/>
            <person name="Glasner J."/>
            <person name="Sabat G."/>
            <person name="Splinter BonDurant S."/>
            <person name="Syed K."/>
            <person name="Yadav J."/>
            <person name="Mgbeahuruike A.C."/>
            <person name="Kovalchuk A."/>
            <person name="Asiegbu F.O."/>
            <person name="Lackner G."/>
            <person name="Hoffmeister D."/>
            <person name="Rencoret J."/>
            <person name="Gutierrez A."/>
            <person name="Sun H."/>
            <person name="Lindquist E."/>
            <person name="Barry K."/>
            <person name="Riley R."/>
            <person name="Grigoriev I.V."/>
            <person name="Henrissat B."/>
            <person name="Kues U."/>
            <person name="Berka R.M."/>
            <person name="Martinez A.T."/>
            <person name="Covert S.F."/>
            <person name="Blanchette R.A."/>
            <person name="Cullen D."/>
        </authorList>
    </citation>
    <scope>NUCLEOTIDE SEQUENCE [LARGE SCALE GENOMIC DNA]</scope>
    <source>
        <strain evidence="1 2">11061_1 CR5-6</strain>
    </source>
</reference>
<evidence type="ECO:0000313" key="2">
    <source>
        <dbReference type="Proteomes" id="UP000053257"/>
    </source>
</evidence>
<sequence length="721" mass="81031">MTHYNTPVSFDAFLRGGPRESYGRYEATRAESRVALEPIRLRNDDAGMPLIPQAEDAEVLHESNDVPDGGPRPAVKVPSSQVPYKSVPVAELHRTMSSVQRSVRAEDFLLPETPEGKRRSDLWSRVQRARTASGDLDETLFTMTPPPDAPSRTDPYRLQPPVEEGLNVRDMPLQLLHINPVTIPFELADKPCKDMTAAQLLAELNDIFGTQRTMESAPGPAGLEACLQEFIDDECDVGLAYGYLRRVWRSDAALSRFREDLAVLKDEDMALRRAAFDTDRVTKPQVPPRRVWDLYSNRVLPWYSLGFRNGHIPENVWAVSHSWVDRTERQYVRTPVNGCEWPVALPYVTTLHRVRIELLNMGAEYVFLDIVCNRQRDELSQANEFRREREWRIDVPTMGHVYRHSPCQITVIYFNGLGRPVDLLPNVFESEYHWFNRVWTLQEVNTHWLMGGLWAEFNADPKADGKRLLNLLHGTLKIVDGEPDILELLTAVKARPGSSAPVDQVAALGYLLQCETMPIYRAKMPAEEAWSLLIEDLRGVQRLHLLLSYAAPGTIDAWRPSWAQVMGQEPDRVLLTSQLSGALLVPYHLSFLNRYSAKLGYKHLSDVYFHRAVVVHGYRVERMEAESVSGKTHVTLSVTGRTPSQNIEIAMSGATTLTVGTEVVAVRIAGSGIGLIGELLGRRRVAADSAIVVRKIAVVMLPPSHSLGQPSEDVSSCVVYV</sequence>
<evidence type="ECO:0008006" key="3">
    <source>
        <dbReference type="Google" id="ProtNLM"/>
    </source>
</evidence>
<dbReference type="EMBL" id="KN840535">
    <property type="protein sequence ID" value="KIP05737.1"/>
    <property type="molecule type" value="Genomic_DNA"/>
</dbReference>
<name>A0A0C3S5Q3_PHLG1</name>
<protein>
    <recommendedName>
        <fullName evidence="3">Heterokaryon incompatibility domain-containing protein</fullName>
    </recommendedName>
</protein>
<gene>
    <name evidence="1" type="ORF">PHLGIDRAFT_487210</name>
</gene>
<organism evidence="1 2">
    <name type="scientific">Phlebiopsis gigantea (strain 11061_1 CR5-6)</name>
    <name type="common">White-rot fungus</name>
    <name type="synonym">Peniophora gigantea</name>
    <dbReference type="NCBI Taxonomy" id="745531"/>
    <lineage>
        <taxon>Eukaryota</taxon>
        <taxon>Fungi</taxon>
        <taxon>Dikarya</taxon>
        <taxon>Basidiomycota</taxon>
        <taxon>Agaricomycotina</taxon>
        <taxon>Agaricomycetes</taxon>
        <taxon>Polyporales</taxon>
        <taxon>Phanerochaetaceae</taxon>
        <taxon>Phlebiopsis</taxon>
    </lineage>
</organism>